<evidence type="ECO:0000313" key="3">
    <source>
        <dbReference type="Proteomes" id="UP001499895"/>
    </source>
</evidence>
<proteinExistence type="predicted"/>
<dbReference type="EMBL" id="BAAAHB010000044">
    <property type="protein sequence ID" value="GAA0473540.1"/>
    <property type="molecule type" value="Genomic_DNA"/>
</dbReference>
<accession>A0ABP3K8J1</accession>
<dbReference type="Proteomes" id="UP001499895">
    <property type="component" value="Unassembled WGS sequence"/>
</dbReference>
<evidence type="ECO:0000313" key="2">
    <source>
        <dbReference type="EMBL" id="GAA0473540.1"/>
    </source>
</evidence>
<comment type="caution">
    <text evidence="2">The sequence shown here is derived from an EMBL/GenBank/DDBJ whole genome shotgun (WGS) entry which is preliminary data.</text>
</comment>
<sequence length="78" mass="8579">MSARSVVRFADWTIGPDTGPTAPPVTFSMRCTACDAASETGVDFEAARDWAFGHVGRNPSHTGYRELVHRSWRAALLR</sequence>
<organism evidence="2 3">
    <name type="scientific">Streptomyces stramineus</name>
    <dbReference type="NCBI Taxonomy" id="173861"/>
    <lineage>
        <taxon>Bacteria</taxon>
        <taxon>Bacillati</taxon>
        <taxon>Actinomycetota</taxon>
        <taxon>Actinomycetes</taxon>
        <taxon>Kitasatosporales</taxon>
        <taxon>Streptomycetaceae</taxon>
        <taxon>Streptomyces</taxon>
    </lineage>
</organism>
<dbReference type="InterPro" id="IPR057170">
    <property type="entry name" value="DUF7848"/>
</dbReference>
<protein>
    <recommendedName>
        <fullName evidence="1">DUF7848 domain-containing protein</fullName>
    </recommendedName>
</protein>
<keyword evidence="3" id="KW-1185">Reference proteome</keyword>
<reference evidence="3" key="1">
    <citation type="journal article" date="2019" name="Int. J. Syst. Evol. Microbiol.">
        <title>The Global Catalogue of Microorganisms (GCM) 10K type strain sequencing project: providing services to taxonomists for standard genome sequencing and annotation.</title>
        <authorList>
            <consortium name="The Broad Institute Genomics Platform"/>
            <consortium name="The Broad Institute Genome Sequencing Center for Infectious Disease"/>
            <person name="Wu L."/>
            <person name="Ma J."/>
        </authorList>
    </citation>
    <scope>NUCLEOTIDE SEQUENCE [LARGE SCALE GENOMIC DNA]</scope>
    <source>
        <strain evidence="3">JCM 10649</strain>
    </source>
</reference>
<feature type="domain" description="DUF7848" evidence="1">
    <location>
        <begin position="1"/>
        <end position="75"/>
    </location>
</feature>
<dbReference type="RefSeq" id="WP_344092453.1">
    <property type="nucleotide sequence ID" value="NZ_BAAAHB010000044.1"/>
</dbReference>
<name>A0ABP3K8J1_9ACTN</name>
<evidence type="ECO:0000259" key="1">
    <source>
        <dbReference type="Pfam" id="PF25232"/>
    </source>
</evidence>
<dbReference type="Pfam" id="PF25232">
    <property type="entry name" value="DUF7848"/>
    <property type="match status" value="1"/>
</dbReference>
<gene>
    <name evidence="2" type="ORF">GCM10009544_39410</name>
</gene>